<keyword evidence="5" id="KW-1185">Reference proteome</keyword>
<proteinExistence type="predicted"/>
<comment type="caution">
    <text evidence="4">The sequence shown here is derived from an EMBL/GenBank/DDBJ whole genome shotgun (WGS) entry which is preliminary data.</text>
</comment>
<keyword evidence="2" id="KW-0012">Acyltransferase</keyword>
<dbReference type="Gene3D" id="3.40.630.30">
    <property type="match status" value="1"/>
</dbReference>
<name>A0A9X2X463_9GAMM</name>
<dbReference type="PROSITE" id="PS51186">
    <property type="entry name" value="GNAT"/>
    <property type="match status" value="1"/>
</dbReference>
<dbReference type="Pfam" id="PF00583">
    <property type="entry name" value="Acetyltransf_1"/>
    <property type="match status" value="1"/>
</dbReference>
<dbReference type="PANTHER" id="PTHR43877">
    <property type="entry name" value="AMINOALKYLPHOSPHONATE N-ACETYLTRANSFERASE-RELATED-RELATED"/>
    <property type="match status" value="1"/>
</dbReference>
<evidence type="ECO:0000259" key="3">
    <source>
        <dbReference type="PROSITE" id="PS51186"/>
    </source>
</evidence>
<dbReference type="CDD" id="cd04301">
    <property type="entry name" value="NAT_SF"/>
    <property type="match status" value="1"/>
</dbReference>
<dbReference type="EMBL" id="JAHXDE010000004">
    <property type="protein sequence ID" value="MCT8506258.1"/>
    <property type="molecule type" value="Genomic_DNA"/>
</dbReference>
<gene>
    <name evidence="4" type="ORF">KZO87_12815</name>
</gene>
<accession>A0A9X2X463</accession>
<reference evidence="4" key="1">
    <citation type="submission" date="2021-07" db="EMBL/GenBank/DDBJ databases">
        <authorList>
            <person name="Luelf R.H."/>
        </authorList>
    </citation>
    <scope>NUCLEOTIDE SEQUENCE</scope>
    <source>
        <strain evidence="4">TMW 2.2304</strain>
    </source>
</reference>
<evidence type="ECO:0000313" key="5">
    <source>
        <dbReference type="Proteomes" id="UP001145353"/>
    </source>
</evidence>
<sequence length="120" mass="13354">MVELEPGQLLVACAAGEVVGFVTFGASRDEEAPIDRAEIFAIYVNVACWSMGAGRLLWQQARQRIMAEGYKSVSLWVLADNEKALRFYEHAGFAVDPQSRKTFELGGAIVEELRYVRRVG</sequence>
<dbReference type="InterPro" id="IPR016181">
    <property type="entry name" value="Acyl_CoA_acyltransferase"/>
</dbReference>
<organism evidence="4 5">
    <name type="scientific">Chromohalobacter moromii</name>
    <dbReference type="NCBI Taxonomy" id="2860329"/>
    <lineage>
        <taxon>Bacteria</taxon>
        <taxon>Pseudomonadati</taxon>
        <taxon>Pseudomonadota</taxon>
        <taxon>Gammaproteobacteria</taxon>
        <taxon>Oceanospirillales</taxon>
        <taxon>Halomonadaceae</taxon>
        <taxon>Chromohalobacter</taxon>
    </lineage>
</organism>
<protein>
    <submittedName>
        <fullName evidence="4">GNAT family N-acetyltransferase</fullName>
    </submittedName>
</protein>
<dbReference type="Proteomes" id="UP001145353">
    <property type="component" value="Unassembled WGS sequence"/>
</dbReference>
<dbReference type="GO" id="GO:0016747">
    <property type="term" value="F:acyltransferase activity, transferring groups other than amino-acyl groups"/>
    <property type="evidence" value="ECO:0007669"/>
    <property type="project" value="InterPro"/>
</dbReference>
<dbReference type="SUPFAM" id="SSF55729">
    <property type="entry name" value="Acyl-CoA N-acyltransferases (Nat)"/>
    <property type="match status" value="1"/>
</dbReference>
<dbReference type="AlphaFoldDB" id="A0A9X2X463"/>
<evidence type="ECO:0000256" key="2">
    <source>
        <dbReference type="ARBA" id="ARBA00023315"/>
    </source>
</evidence>
<keyword evidence="1" id="KW-0808">Transferase</keyword>
<dbReference type="InterPro" id="IPR000182">
    <property type="entry name" value="GNAT_dom"/>
</dbReference>
<feature type="domain" description="N-acetyltransferase" evidence="3">
    <location>
        <begin position="1"/>
        <end position="116"/>
    </location>
</feature>
<dbReference type="InterPro" id="IPR050832">
    <property type="entry name" value="Bact_Acetyltransf"/>
</dbReference>
<reference evidence="4" key="2">
    <citation type="journal article" date="2022" name="Syst. Appl. Microbiol.">
        <title>Chromohalobacter moromii sp. nov., a moderately halophilic bacterium isolated from lupine-based moromi fermentation.</title>
        <authorList>
            <person name="Lulf R.H."/>
            <person name="Hilgarth M."/>
            <person name="Ehrmann M.A."/>
        </authorList>
    </citation>
    <scope>NUCLEOTIDE SEQUENCE</scope>
    <source>
        <strain evidence="4">TMW 2.2304</strain>
    </source>
</reference>
<evidence type="ECO:0000256" key="1">
    <source>
        <dbReference type="ARBA" id="ARBA00022679"/>
    </source>
</evidence>
<evidence type="ECO:0000313" key="4">
    <source>
        <dbReference type="EMBL" id="MCT8506258.1"/>
    </source>
</evidence>